<comment type="caution">
    <text evidence="1">The sequence shown here is derived from an EMBL/GenBank/DDBJ whole genome shotgun (WGS) entry which is preliminary data.</text>
</comment>
<sequence length="149" mass="17091">MRPPRPKYPSDSKNYHKIRRPSQPHTVRLPEELLETYVSLKRTLGQRTSHANIVRFLFEAADAAISAVVQTAEPQSGKRRSPGWISALLELWEEHKNKLQEFLQQRGKPVIVYVDCRFDSSRSGYNGTVPVINIVDDYVIEMVTLTLTN</sequence>
<gene>
    <name evidence="1" type="ORF">R1sor_010858</name>
</gene>
<dbReference type="AlphaFoldDB" id="A0ABD3HZ95"/>
<proteinExistence type="predicted"/>
<protein>
    <submittedName>
        <fullName evidence="1">Uncharacterized protein</fullName>
    </submittedName>
</protein>
<organism evidence="1 2">
    <name type="scientific">Riccia sorocarpa</name>
    <dbReference type="NCBI Taxonomy" id="122646"/>
    <lineage>
        <taxon>Eukaryota</taxon>
        <taxon>Viridiplantae</taxon>
        <taxon>Streptophyta</taxon>
        <taxon>Embryophyta</taxon>
        <taxon>Marchantiophyta</taxon>
        <taxon>Marchantiopsida</taxon>
        <taxon>Marchantiidae</taxon>
        <taxon>Marchantiales</taxon>
        <taxon>Ricciaceae</taxon>
        <taxon>Riccia</taxon>
    </lineage>
</organism>
<reference evidence="1 2" key="1">
    <citation type="submission" date="2024-09" db="EMBL/GenBank/DDBJ databases">
        <title>Chromosome-scale assembly of Riccia sorocarpa.</title>
        <authorList>
            <person name="Paukszto L."/>
        </authorList>
    </citation>
    <scope>NUCLEOTIDE SEQUENCE [LARGE SCALE GENOMIC DNA]</scope>
    <source>
        <strain evidence="1">LP-2024</strain>
        <tissue evidence="1">Aerial parts of the thallus</tissue>
    </source>
</reference>
<name>A0ABD3HZ95_9MARC</name>
<dbReference type="Proteomes" id="UP001633002">
    <property type="component" value="Unassembled WGS sequence"/>
</dbReference>
<dbReference type="EMBL" id="JBJQOH010000002">
    <property type="protein sequence ID" value="KAL3696782.1"/>
    <property type="molecule type" value="Genomic_DNA"/>
</dbReference>
<accession>A0ABD3HZ95</accession>
<keyword evidence="2" id="KW-1185">Reference proteome</keyword>
<evidence type="ECO:0000313" key="2">
    <source>
        <dbReference type="Proteomes" id="UP001633002"/>
    </source>
</evidence>
<evidence type="ECO:0000313" key="1">
    <source>
        <dbReference type="EMBL" id="KAL3696782.1"/>
    </source>
</evidence>